<keyword evidence="4 14" id="KW-0997">Cell inner membrane</keyword>
<dbReference type="Gene3D" id="3.90.1310.10">
    <property type="entry name" value="Penicillin-binding protein 2a (Domain 2)"/>
    <property type="match status" value="1"/>
</dbReference>
<dbReference type="GO" id="GO:0005886">
    <property type="term" value="C:plasma membrane"/>
    <property type="evidence" value="ECO:0007669"/>
    <property type="project" value="UniProtKB-SubCell"/>
</dbReference>
<keyword evidence="18" id="KW-1185">Reference proteome</keyword>
<keyword evidence="8 14" id="KW-0378">Hydrolase</keyword>
<dbReference type="GO" id="GO:0006508">
    <property type="term" value="P:proteolysis"/>
    <property type="evidence" value="ECO:0007669"/>
    <property type="project" value="UniProtKB-KW"/>
</dbReference>
<comment type="subcellular location">
    <subcellularLocation>
        <location evidence="14">Cell inner membrane</location>
        <topology evidence="14">Single-pass membrane protein</topology>
    </subcellularLocation>
    <subcellularLocation>
        <location evidence="2">Cell membrane</location>
    </subcellularLocation>
    <subcellularLocation>
        <location evidence="1">Membrane</location>
        <topology evidence="1">Single-pass membrane protein</topology>
    </subcellularLocation>
</comment>
<dbReference type="InterPro" id="IPR050515">
    <property type="entry name" value="Beta-lactam/transpept"/>
</dbReference>
<dbReference type="OrthoDB" id="9766847at2"/>
<evidence type="ECO:0000256" key="10">
    <source>
        <dbReference type="ARBA" id="ARBA00022984"/>
    </source>
</evidence>
<evidence type="ECO:0000256" key="5">
    <source>
        <dbReference type="ARBA" id="ARBA00022645"/>
    </source>
</evidence>
<feature type="domain" description="Penicillin-binding protein transpeptidase" evidence="15">
    <location>
        <begin position="270"/>
        <end position="612"/>
    </location>
</feature>
<evidence type="ECO:0000256" key="9">
    <source>
        <dbReference type="ARBA" id="ARBA00022960"/>
    </source>
</evidence>
<dbReference type="EC" id="3.4.16.4" evidence="14"/>
<evidence type="ECO:0000259" key="16">
    <source>
        <dbReference type="Pfam" id="PF03717"/>
    </source>
</evidence>
<evidence type="ECO:0000256" key="14">
    <source>
        <dbReference type="HAMAP-Rule" id="MF_02081"/>
    </source>
</evidence>
<dbReference type="UniPathway" id="UPA00219"/>
<protein>
    <recommendedName>
        <fullName evidence="14">Peptidoglycan D,D-transpeptidase MrdA</fullName>
        <ecNumber evidence="14">3.4.16.4</ecNumber>
    </recommendedName>
    <alternativeName>
        <fullName evidence="14">Penicillin-binding protein 2</fullName>
        <shortName evidence="14">PBP-2</shortName>
    </alternativeName>
</protein>
<dbReference type="GO" id="GO:0009252">
    <property type="term" value="P:peptidoglycan biosynthetic process"/>
    <property type="evidence" value="ECO:0007669"/>
    <property type="project" value="UniProtKB-UniRule"/>
</dbReference>
<evidence type="ECO:0000256" key="7">
    <source>
        <dbReference type="ARBA" id="ARBA00022692"/>
    </source>
</evidence>
<comment type="similarity">
    <text evidence="14">Belongs to the transpeptidase family. MrdA subfamily.</text>
</comment>
<keyword evidence="13 14" id="KW-0961">Cell wall biogenesis/degradation</keyword>
<keyword evidence="3 14" id="KW-1003">Cell membrane</keyword>
<evidence type="ECO:0000256" key="12">
    <source>
        <dbReference type="ARBA" id="ARBA00023136"/>
    </source>
</evidence>
<dbReference type="GO" id="GO:0008360">
    <property type="term" value="P:regulation of cell shape"/>
    <property type="evidence" value="ECO:0007669"/>
    <property type="project" value="UniProtKB-KW"/>
</dbReference>
<keyword evidence="6 14" id="KW-0645">Protease</keyword>
<accession>A0A317MQM5</accession>
<keyword evidence="5 14" id="KW-0121">Carboxypeptidase</keyword>
<dbReference type="InterPro" id="IPR017790">
    <property type="entry name" value="Penicillin-binding_protein_2"/>
</dbReference>
<dbReference type="GO" id="GO:0008658">
    <property type="term" value="F:penicillin binding"/>
    <property type="evidence" value="ECO:0007669"/>
    <property type="project" value="UniProtKB-UniRule"/>
</dbReference>
<evidence type="ECO:0000256" key="13">
    <source>
        <dbReference type="ARBA" id="ARBA00023316"/>
    </source>
</evidence>
<dbReference type="Pfam" id="PF00905">
    <property type="entry name" value="Transpeptidase"/>
    <property type="match status" value="1"/>
</dbReference>
<comment type="pathway">
    <text evidence="14">Cell wall biogenesis; peptidoglycan biosynthesis.</text>
</comment>
<dbReference type="GO" id="GO:0009002">
    <property type="term" value="F:serine-type D-Ala-D-Ala carboxypeptidase activity"/>
    <property type="evidence" value="ECO:0007669"/>
    <property type="project" value="UniProtKB-UniRule"/>
</dbReference>
<dbReference type="EMBL" id="QGTJ01000018">
    <property type="protein sequence ID" value="PWV58386.1"/>
    <property type="molecule type" value="Genomic_DNA"/>
</dbReference>
<evidence type="ECO:0000256" key="6">
    <source>
        <dbReference type="ARBA" id="ARBA00022670"/>
    </source>
</evidence>
<organism evidence="17 18">
    <name type="scientific">Plasticicumulans acidivorans</name>
    <dbReference type="NCBI Taxonomy" id="886464"/>
    <lineage>
        <taxon>Bacteria</taxon>
        <taxon>Pseudomonadati</taxon>
        <taxon>Pseudomonadota</taxon>
        <taxon>Gammaproteobacteria</taxon>
        <taxon>Candidatus Competibacteraceae</taxon>
        <taxon>Plasticicumulans</taxon>
    </lineage>
</organism>
<evidence type="ECO:0000256" key="11">
    <source>
        <dbReference type="ARBA" id="ARBA00022989"/>
    </source>
</evidence>
<dbReference type="FunFam" id="3.40.710.10:FF:000024">
    <property type="entry name" value="Penicillin-binding protein 2"/>
    <property type="match status" value="1"/>
</dbReference>
<dbReference type="RefSeq" id="WP_110020595.1">
    <property type="nucleotide sequence ID" value="NZ_QGTJ01000018.1"/>
</dbReference>
<reference evidence="17 18" key="1">
    <citation type="submission" date="2018-05" db="EMBL/GenBank/DDBJ databases">
        <title>Genomic Encyclopedia of Type Strains, Phase IV (KMG-IV): sequencing the most valuable type-strain genomes for metagenomic binning, comparative biology and taxonomic classification.</title>
        <authorList>
            <person name="Goeker M."/>
        </authorList>
    </citation>
    <scope>NUCLEOTIDE SEQUENCE [LARGE SCALE GENOMIC DNA]</scope>
    <source>
        <strain evidence="17 18">DSM 23606</strain>
    </source>
</reference>
<feature type="active site" description="Acyl-ester intermediate" evidence="14">
    <location>
        <position position="329"/>
    </location>
</feature>
<evidence type="ECO:0000256" key="8">
    <source>
        <dbReference type="ARBA" id="ARBA00022801"/>
    </source>
</evidence>
<dbReference type="Pfam" id="PF03717">
    <property type="entry name" value="PBP_dimer"/>
    <property type="match status" value="1"/>
</dbReference>
<dbReference type="InterPro" id="IPR036138">
    <property type="entry name" value="PBP_dimer_sf"/>
</dbReference>
<comment type="catalytic activity">
    <reaction evidence="14">
        <text>Preferential cleavage: (Ac)2-L-Lys-D-Ala-|-D-Ala. Also transpeptidation of peptidyl-alanyl moieties that are N-acyl substituents of D-alanine.</text>
        <dbReference type="EC" id="3.4.16.4"/>
    </reaction>
</comment>
<dbReference type="PANTHER" id="PTHR30627:SF2">
    <property type="entry name" value="PEPTIDOGLYCAN D,D-TRANSPEPTIDASE MRDA"/>
    <property type="match status" value="1"/>
</dbReference>
<dbReference type="AlphaFoldDB" id="A0A317MQM5"/>
<name>A0A317MQM5_9GAMM</name>
<comment type="caution">
    <text evidence="14">Lacks conserved residue(s) required for the propagation of feature annotation.</text>
</comment>
<dbReference type="GO" id="GO:0071555">
    <property type="term" value="P:cell wall organization"/>
    <property type="evidence" value="ECO:0007669"/>
    <property type="project" value="UniProtKB-KW"/>
</dbReference>
<keyword evidence="11 14" id="KW-1133">Transmembrane helix</keyword>
<dbReference type="NCBIfam" id="TIGR03423">
    <property type="entry name" value="pbp2_mrdA"/>
    <property type="match status" value="1"/>
</dbReference>
<dbReference type="Proteomes" id="UP000246569">
    <property type="component" value="Unassembled WGS sequence"/>
</dbReference>
<keyword evidence="12 14" id="KW-0472">Membrane</keyword>
<dbReference type="SUPFAM" id="SSF56519">
    <property type="entry name" value="Penicillin binding protein dimerisation domain"/>
    <property type="match status" value="1"/>
</dbReference>
<feature type="domain" description="Penicillin-binding protein dimerisation" evidence="16">
    <location>
        <begin position="62"/>
        <end position="236"/>
    </location>
</feature>
<evidence type="ECO:0000313" key="18">
    <source>
        <dbReference type="Proteomes" id="UP000246569"/>
    </source>
</evidence>
<evidence type="ECO:0000256" key="1">
    <source>
        <dbReference type="ARBA" id="ARBA00004167"/>
    </source>
</evidence>
<dbReference type="GO" id="GO:0071972">
    <property type="term" value="F:peptidoglycan L,D-transpeptidase activity"/>
    <property type="evidence" value="ECO:0007669"/>
    <property type="project" value="TreeGrafter"/>
</dbReference>
<comment type="function">
    <text evidence="14">Catalyzes cross-linking of the peptidoglycan cell wall.</text>
</comment>
<keyword evidence="10 14" id="KW-0573">Peptidoglycan synthesis</keyword>
<keyword evidence="7 14" id="KW-0812">Transmembrane</keyword>
<evidence type="ECO:0000256" key="4">
    <source>
        <dbReference type="ARBA" id="ARBA00022519"/>
    </source>
</evidence>
<evidence type="ECO:0000256" key="3">
    <source>
        <dbReference type="ARBA" id="ARBA00022475"/>
    </source>
</evidence>
<dbReference type="HAMAP" id="MF_02081">
    <property type="entry name" value="MrdA_transpept"/>
    <property type="match status" value="1"/>
</dbReference>
<comment type="caution">
    <text evidence="17">The sequence shown here is derived from an EMBL/GenBank/DDBJ whole genome shotgun (WGS) entry which is preliminary data.</text>
</comment>
<dbReference type="PANTHER" id="PTHR30627">
    <property type="entry name" value="PEPTIDOGLYCAN D,D-TRANSPEPTIDASE"/>
    <property type="match status" value="1"/>
</dbReference>
<dbReference type="InterPro" id="IPR012338">
    <property type="entry name" value="Beta-lactam/transpept-like"/>
</dbReference>
<feature type="transmembrane region" description="Helical" evidence="14">
    <location>
        <begin position="20"/>
        <end position="39"/>
    </location>
</feature>
<dbReference type="InterPro" id="IPR001460">
    <property type="entry name" value="PCN-bd_Tpept"/>
</dbReference>
<evidence type="ECO:0000259" key="15">
    <source>
        <dbReference type="Pfam" id="PF00905"/>
    </source>
</evidence>
<evidence type="ECO:0000313" key="17">
    <source>
        <dbReference type="EMBL" id="PWV58386.1"/>
    </source>
</evidence>
<dbReference type="Gene3D" id="3.30.1390.30">
    <property type="entry name" value="Penicillin-binding protein 2a, domain 3"/>
    <property type="match status" value="1"/>
</dbReference>
<gene>
    <name evidence="14" type="primary">mrdA</name>
    <name evidence="17" type="ORF">C7443_11818</name>
</gene>
<dbReference type="SUPFAM" id="SSF56601">
    <property type="entry name" value="beta-lactamase/transpeptidase-like"/>
    <property type="match status" value="1"/>
</dbReference>
<keyword evidence="9 14" id="KW-0133">Cell shape</keyword>
<proteinExistence type="inferred from homology"/>
<dbReference type="Gene3D" id="3.40.710.10">
    <property type="entry name" value="DD-peptidase/beta-lactamase superfamily"/>
    <property type="match status" value="1"/>
</dbReference>
<dbReference type="InterPro" id="IPR005311">
    <property type="entry name" value="PBP_dimer"/>
</dbReference>
<evidence type="ECO:0000256" key="2">
    <source>
        <dbReference type="ARBA" id="ARBA00004236"/>
    </source>
</evidence>
<sequence>MARPQRDNLVARHLFNRRALTAALMVFVLLGVIATRMAWLQVMNHEHFSTLSDQNRIRLVPLPPTRGQIFDRNGVLLAGNLASFHLEITPEQVGNSAAMDALLEELRRLIDLSDNEIHRFKRLLRRSPRYNGVPLRFNLSEEEMARVAINQFRLPGVEIRNDLTRTYPLGEHMAHVVGYVGRIDEQELARIDPAEYAGASHIGKIGVEKSYEDVLRGHVGYQQVETNAQGRVIRVLQSTPPTAGRNVYLSIDMRLQTVAEQALAEAGYNGALVAIDPRTGEVLAMVSEPSYDPNPFVNGIDAKSFKALNTSPDRPLFNRALRGMYPPGSTVKPFIGLGGLEYGVIDRYTTIFCGGYYQLPGQEHKFRDWRRGGHGRTDLDKAITESCDVYFYDLAVNLGIERLHAFMTQFGFGKPTGIDLRGEKSGLMPSPEWKRRTYNQAWFPGDTITVGIGQGYMLATPLQLAHATATLAMGGKRFQPRVVHEIEDPSTQIRTPLAPEALPPVQIEDRKHVEQVIAFMTHVVHTERGTAYRAVGKFSAYRIAGKTGSAQVFTVGQNEKYDARRLRQELLDHALFVGFAPADSPRIAIGVIAENGGHGGSVAAPLAKKVMDAYLSLNKPTPPASAAASTPAP</sequence>